<dbReference type="EMBL" id="LAZR01007560">
    <property type="protein sequence ID" value="KKM84484.1"/>
    <property type="molecule type" value="Genomic_DNA"/>
</dbReference>
<comment type="caution">
    <text evidence="1">The sequence shown here is derived from an EMBL/GenBank/DDBJ whole genome shotgun (WGS) entry which is preliminary data.</text>
</comment>
<sequence>MATVASLIALFDGLALGRRGSFERDTKVALLNVAQIELWKILVGTDPQDNWFVQESQDTDSSAVDFFAPITTTSRDYLLPKNHHQMRAIEVTNAGLQGIRFTKARLDSGEFRQQRGSQLQFDTEALYDLYGVSPGRIIFSLFPKQTLNVKLWYARKPTAWTEATDVVDDYPFDTHSIIADYAVKRGLMGITDKAFYLFERAWAERVIRWLTTYRRDNTDVSVVDGFLEGSGTVG</sequence>
<gene>
    <name evidence="1" type="ORF">LCGC14_1298700</name>
</gene>
<dbReference type="AlphaFoldDB" id="A0A0F9KQP3"/>
<reference evidence="1" key="1">
    <citation type="journal article" date="2015" name="Nature">
        <title>Complex archaea that bridge the gap between prokaryotes and eukaryotes.</title>
        <authorList>
            <person name="Spang A."/>
            <person name="Saw J.H."/>
            <person name="Jorgensen S.L."/>
            <person name="Zaremba-Niedzwiedzka K."/>
            <person name="Martijn J."/>
            <person name="Lind A.E."/>
            <person name="van Eijk R."/>
            <person name="Schleper C."/>
            <person name="Guy L."/>
            <person name="Ettema T.J."/>
        </authorList>
    </citation>
    <scope>NUCLEOTIDE SEQUENCE</scope>
</reference>
<name>A0A0F9KQP3_9ZZZZ</name>
<evidence type="ECO:0000313" key="1">
    <source>
        <dbReference type="EMBL" id="KKM84484.1"/>
    </source>
</evidence>
<organism evidence="1">
    <name type="scientific">marine sediment metagenome</name>
    <dbReference type="NCBI Taxonomy" id="412755"/>
    <lineage>
        <taxon>unclassified sequences</taxon>
        <taxon>metagenomes</taxon>
        <taxon>ecological metagenomes</taxon>
    </lineage>
</organism>
<proteinExistence type="predicted"/>
<accession>A0A0F9KQP3</accession>
<protein>
    <submittedName>
        <fullName evidence="1">Uncharacterized protein</fullName>
    </submittedName>
</protein>